<evidence type="ECO:0000256" key="3">
    <source>
        <dbReference type="ARBA" id="ARBA00022692"/>
    </source>
</evidence>
<dbReference type="PANTHER" id="PTHR10010:SF46">
    <property type="entry name" value="SODIUM-DEPENDENT PHOSPHATE TRANSPORT PROTEIN 2B"/>
    <property type="match status" value="1"/>
</dbReference>
<reference evidence="7" key="1">
    <citation type="submission" date="2021-04" db="EMBL/GenBank/DDBJ databases">
        <authorList>
            <person name="Yoon J."/>
        </authorList>
    </citation>
    <scope>NUCLEOTIDE SEQUENCE</scope>
    <source>
        <strain evidence="7">KMU-90</strain>
    </source>
</reference>
<comment type="caution">
    <text evidence="7">The sequence shown here is derived from an EMBL/GenBank/DDBJ whole genome shotgun (WGS) entry which is preliminary data.</text>
</comment>
<dbReference type="PANTHER" id="PTHR10010">
    <property type="entry name" value="SOLUTE CARRIER FAMILY 34 SODIUM PHOSPHATE , MEMBER 2-RELATED"/>
    <property type="match status" value="1"/>
</dbReference>
<protein>
    <submittedName>
        <fullName evidence="7">Na/Pi cotransporter family protein</fullName>
    </submittedName>
</protein>
<feature type="transmembrane region" description="Helical" evidence="6">
    <location>
        <begin position="132"/>
        <end position="151"/>
    </location>
</feature>
<keyword evidence="4 6" id="KW-1133">Transmembrane helix</keyword>
<dbReference type="RefSeq" id="WP_212537361.1">
    <property type="nucleotide sequence ID" value="NZ_JAGTUU010000006.1"/>
</dbReference>
<feature type="transmembrane region" description="Helical" evidence="6">
    <location>
        <begin position="65"/>
        <end position="89"/>
    </location>
</feature>
<sequence>MMFVLNVASAAALLVWSVRLVRTGFERAFGAQMRVWLRHSTSNRLRAALCGAVTAILLQSSTAVAVLMAGFVSAGSIGGVSALAMLLGADLGSAIVALVLNSGLSAIAPVLMLSGVLIFLRSGRRAPRQVGRVLIGLALIFVSLDLIRAASAPLVDSPGARAVMAYFGNDLLTAFAVSAVFAWLVHSSVAAVLLYATMAAQGILPLEAALAMVLGANFGGCIIALLLTWNADPTVRRVVWSNLGLRGGGALLVLYALSVPDAPTGWLGDTAGSAALHLHLGFNALILVLCLPLVGIIHRLAQALLPDTPSDPTSPQHQSALDPEALAQPKRALSCATRELVHLGGLVEGMFRQSMTLFGQYDETAAARIAASNAQVERISLDLRVYLAAIRAEDDRDRIVARAFDLVGTGVSLEAAADVIAQAMVPLAAQKSMEKLRFSDEGREELTAFHDTVLRNVQLAIAVLMNGDPALAEALVEQKDKVRDMASTLEARHLVRLQQGGEDTLRTSGIHLDLLRAIKTVNGSFAMIAYPVLNENGKLLKSRLASG</sequence>
<keyword evidence="2" id="KW-1003">Cell membrane</keyword>
<feature type="transmembrane region" description="Helical" evidence="6">
    <location>
        <begin position="95"/>
        <end position="120"/>
    </location>
</feature>
<dbReference type="Proteomes" id="UP000681356">
    <property type="component" value="Unassembled WGS sequence"/>
</dbReference>
<evidence type="ECO:0000256" key="5">
    <source>
        <dbReference type="ARBA" id="ARBA00023136"/>
    </source>
</evidence>
<feature type="transmembrane region" description="Helical" evidence="6">
    <location>
        <begin position="280"/>
        <end position="301"/>
    </location>
</feature>
<dbReference type="EMBL" id="JAGTUU010000006">
    <property type="protein sequence ID" value="MBS0125386.1"/>
    <property type="molecule type" value="Genomic_DNA"/>
</dbReference>
<evidence type="ECO:0000256" key="4">
    <source>
        <dbReference type="ARBA" id="ARBA00022989"/>
    </source>
</evidence>
<comment type="subcellular location">
    <subcellularLocation>
        <location evidence="1">Cell membrane</location>
        <topology evidence="1">Multi-pass membrane protein</topology>
    </subcellularLocation>
</comment>
<dbReference type="GO" id="GO:0005886">
    <property type="term" value="C:plasma membrane"/>
    <property type="evidence" value="ECO:0007669"/>
    <property type="project" value="UniProtKB-SubCell"/>
</dbReference>
<dbReference type="NCBIfam" id="NF037997">
    <property type="entry name" value="Na_Pi_symport"/>
    <property type="match status" value="1"/>
</dbReference>
<name>A0A8J8B7R1_9RHOB</name>
<dbReference type="InterPro" id="IPR003841">
    <property type="entry name" value="Na/Pi_transpt"/>
</dbReference>
<evidence type="ECO:0000256" key="2">
    <source>
        <dbReference type="ARBA" id="ARBA00022475"/>
    </source>
</evidence>
<evidence type="ECO:0000313" key="8">
    <source>
        <dbReference type="Proteomes" id="UP000681356"/>
    </source>
</evidence>
<feature type="transmembrane region" description="Helical" evidence="6">
    <location>
        <begin position="208"/>
        <end position="229"/>
    </location>
</feature>
<dbReference type="GO" id="GO:0044341">
    <property type="term" value="P:sodium-dependent phosphate transport"/>
    <property type="evidence" value="ECO:0007669"/>
    <property type="project" value="InterPro"/>
</dbReference>
<dbReference type="SUPFAM" id="SSF109755">
    <property type="entry name" value="PhoU-like"/>
    <property type="match status" value="1"/>
</dbReference>
<keyword evidence="3 6" id="KW-0812">Transmembrane</keyword>
<evidence type="ECO:0000256" key="1">
    <source>
        <dbReference type="ARBA" id="ARBA00004651"/>
    </source>
</evidence>
<accession>A0A8J8B7R1</accession>
<dbReference type="Pfam" id="PF02690">
    <property type="entry name" value="Na_Pi_cotrans"/>
    <property type="match status" value="2"/>
</dbReference>
<keyword evidence="5 6" id="KW-0472">Membrane</keyword>
<feature type="transmembrane region" description="Helical" evidence="6">
    <location>
        <begin position="171"/>
        <end position="196"/>
    </location>
</feature>
<feature type="transmembrane region" description="Helical" evidence="6">
    <location>
        <begin position="249"/>
        <end position="268"/>
    </location>
</feature>
<dbReference type="AlphaFoldDB" id="A0A8J8B7R1"/>
<evidence type="ECO:0000313" key="7">
    <source>
        <dbReference type="EMBL" id="MBS0125386.1"/>
    </source>
</evidence>
<keyword evidence="8" id="KW-1185">Reference proteome</keyword>
<dbReference type="GO" id="GO:0005436">
    <property type="term" value="F:sodium:phosphate symporter activity"/>
    <property type="evidence" value="ECO:0007669"/>
    <property type="project" value="InterPro"/>
</dbReference>
<proteinExistence type="predicted"/>
<gene>
    <name evidence="7" type="ORF">KB874_14945</name>
</gene>
<organism evidence="7 8">
    <name type="scientific">Thetidibacter halocola</name>
    <dbReference type="NCBI Taxonomy" id="2827239"/>
    <lineage>
        <taxon>Bacteria</taxon>
        <taxon>Pseudomonadati</taxon>
        <taxon>Pseudomonadota</taxon>
        <taxon>Alphaproteobacteria</taxon>
        <taxon>Rhodobacterales</taxon>
        <taxon>Roseobacteraceae</taxon>
        <taxon>Thetidibacter</taxon>
    </lineage>
</organism>
<dbReference type="InterPro" id="IPR038078">
    <property type="entry name" value="PhoU-like_sf"/>
</dbReference>
<evidence type="ECO:0000256" key="6">
    <source>
        <dbReference type="SAM" id="Phobius"/>
    </source>
</evidence>
<dbReference type="Gene3D" id="1.20.58.220">
    <property type="entry name" value="Phosphate transport system protein phou homolog 2, domain 2"/>
    <property type="match status" value="1"/>
</dbReference>